<dbReference type="EMBL" id="QWEZ01000002">
    <property type="protein sequence ID" value="RRJ83510.1"/>
    <property type="molecule type" value="Genomic_DNA"/>
</dbReference>
<dbReference type="GO" id="GO:0033969">
    <property type="term" value="F:gamma-glutamyl-gamma-aminobutyrate hydrolase activity"/>
    <property type="evidence" value="ECO:0007669"/>
    <property type="project" value="TreeGrafter"/>
</dbReference>
<protein>
    <submittedName>
        <fullName evidence="1">Gamma-glutamyl-gamma-aminobutyrate hydrolase family protein</fullName>
    </submittedName>
</protein>
<dbReference type="PANTHER" id="PTHR43235">
    <property type="entry name" value="GLUTAMINE AMIDOTRANSFERASE PB2B2.05-RELATED"/>
    <property type="match status" value="1"/>
</dbReference>
<keyword evidence="2" id="KW-1185">Reference proteome</keyword>
<dbReference type="SUPFAM" id="SSF52317">
    <property type="entry name" value="Class I glutamine amidotransferase-like"/>
    <property type="match status" value="1"/>
</dbReference>
<dbReference type="Proteomes" id="UP000280792">
    <property type="component" value="Unassembled WGS sequence"/>
</dbReference>
<dbReference type="InterPro" id="IPR011697">
    <property type="entry name" value="Peptidase_C26"/>
</dbReference>
<proteinExistence type="predicted"/>
<dbReference type="RefSeq" id="WP_125016968.1">
    <property type="nucleotide sequence ID" value="NZ_QWEZ01000002.1"/>
</dbReference>
<dbReference type="InterPro" id="IPR029062">
    <property type="entry name" value="Class_I_gatase-like"/>
</dbReference>
<dbReference type="InterPro" id="IPR044668">
    <property type="entry name" value="PuuD-like"/>
</dbReference>
<dbReference type="Gene3D" id="3.40.50.880">
    <property type="match status" value="1"/>
</dbReference>
<reference evidence="1 2" key="2">
    <citation type="submission" date="2018-12" db="EMBL/GenBank/DDBJ databases">
        <title>Simiduia agarivorans gen. nov., sp. nov., a marine, agarolytic bacterium isolated from shallow coastal water from Keelung, Taiwan.</title>
        <authorList>
            <person name="Shieh W.Y."/>
        </authorList>
    </citation>
    <scope>NUCLEOTIDE SEQUENCE [LARGE SCALE GENOMIC DNA]</scope>
    <source>
        <strain evidence="1 2">GTF-13</strain>
    </source>
</reference>
<sequence>MARRPRIGVTGNARRWAPGWWCSWLVLLWVGARPLRISVKHNVHIEELDGLVIGGGSDIAPEHYGGDLNRQVRADPARDELEIAWIQRGLSHNLPILGICRGAQLLNVVLGGNLYGDIRELRRRTHNRPGLMPTKRVELASGSRLQELVERQRLRVNSLHHQAIRDLGEGLRVVARDRDDFVQAVEAEDGRPLLGVQWHPEYLAYLPAQRALFRWLVENADRD</sequence>
<comment type="caution">
    <text evidence="1">The sequence shown here is derived from an EMBL/GenBank/DDBJ whole genome shotgun (WGS) entry which is preliminary data.</text>
</comment>
<organism evidence="1 2">
    <name type="scientific">Aestuariirhabdus litorea</name>
    <dbReference type="NCBI Taxonomy" id="2528527"/>
    <lineage>
        <taxon>Bacteria</taxon>
        <taxon>Pseudomonadati</taxon>
        <taxon>Pseudomonadota</taxon>
        <taxon>Gammaproteobacteria</taxon>
        <taxon>Oceanospirillales</taxon>
        <taxon>Aestuariirhabdaceae</taxon>
        <taxon>Aestuariirhabdus</taxon>
    </lineage>
</organism>
<accession>A0A3P3VLK6</accession>
<gene>
    <name evidence="1" type="ORF">D0544_13445</name>
</gene>
<keyword evidence="1" id="KW-0378">Hydrolase</keyword>
<reference evidence="1 2" key="1">
    <citation type="submission" date="2018-08" db="EMBL/GenBank/DDBJ databases">
        <authorList>
            <person name="Khan S.A."/>
        </authorList>
    </citation>
    <scope>NUCLEOTIDE SEQUENCE [LARGE SCALE GENOMIC DNA]</scope>
    <source>
        <strain evidence="1 2">GTF-13</strain>
    </source>
</reference>
<dbReference type="CDD" id="cd01745">
    <property type="entry name" value="GATase1_2"/>
    <property type="match status" value="1"/>
</dbReference>
<name>A0A3P3VLK6_9GAMM</name>
<dbReference type="PROSITE" id="PS51273">
    <property type="entry name" value="GATASE_TYPE_1"/>
    <property type="match status" value="1"/>
</dbReference>
<evidence type="ECO:0000313" key="1">
    <source>
        <dbReference type="EMBL" id="RRJ83510.1"/>
    </source>
</evidence>
<dbReference type="Pfam" id="PF07722">
    <property type="entry name" value="Peptidase_C26"/>
    <property type="match status" value="1"/>
</dbReference>
<evidence type="ECO:0000313" key="2">
    <source>
        <dbReference type="Proteomes" id="UP000280792"/>
    </source>
</evidence>
<dbReference type="GO" id="GO:0005829">
    <property type="term" value="C:cytosol"/>
    <property type="evidence" value="ECO:0007669"/>
    <property type="project" value="TreeGrafter"/>
</dbReference>
<dbReference type="PANTHER" id="PTHR43235:SF1">
    <property type="entry name" value="GLUTAMINE AMIDOTRANSFERASE PB2B2.05-RELATED"/>
    <property type="match status" value="1"/>
</dbReference>
<dbReference type="AlphaFoldDB" id="A0A3P3VLK6"/>
<dbReference type="GO" id="GO:0006598">
    <property type="term" value="P:polyamine catabolic process"/>
    <property type="evidence" value="ECO:0007669"/>
    <property type="project" value="TreeGrafter"/>
</dbReference>